<evidence type="ECO:0000313" key="2">
    <source>
        <dbReference type="EMBL" id="KCZ95701.1"/>
    </source>
</evidence>
<evidence type="ECO:0000313" key="3">
    <source>
        <dbReference type="Proteomes" id="UP000025061"/>
    </source>
</evidence>
<name>A0A059FYL0_9PROT</name>
<sequence length="162" mass="18199">MGANRLVAVHIDEETLGASGPDAEHERRVAIFDLIEENTFGVIGEDRGPYVLALSQHERRLVFAIRTEPGEEVHTFILSLSPFRGVIRDYFTICDSYYEAIRMSTPHQIEAIDMARRGIHNEGSELLKERLEGKIDIDFHTARRLFTLICALHAGQGRAPGA</sequence>
<gene>
    <name evidence="2" type="ORF">HHI_02982</name>
</gene>
<dbReference type="NCBIfam" id="NF002769">
    <property type="entry name" value="PRK02853.1"/>
    <property type="match status" value="1"/>
</dbReference>
<evidence type="ECO:0000256" key="1">
    <source>
        <dbReference type="HAMAP-Rule" id="MF_00678"/>
    </source>
</evidence>
<dbReference type="EMBL" id="ARYI01000002">
    <property type="protein sequence ID" value="KCZ95701.1"/>
    <property type="molecule type" value="Genomic_DNA"/>
</dbReference>
<keyword evidence="3" id="KW-1185">Reference proteome</keyword>
<dbReference type="InterPro" id="IPR008321">
    <property type="entry name" value="UCP032146"/>
</dbReference>
<dbReference type="RefSeq" id="WP_011646364.1">
    <property type="nucleotide sequence ID" value="NZ_ARYI01000002.1"/>
</dbReference>
<reference evidence="2 3" key="1">
    <citation type="submission" date="2013-04" db="EMBL/GenBank/DDBJ databases">
        <title>Hyphomonas hirschiana VP5 Genome Sequencing.</title>
        <authorList>
            <person name="Lai Q."/>
            <person name="Shao Z."/>
        </authorList>
    </citation>
    <scope>NUCLEOTIDE SEQUENCE [LARGE SCALE GENOMIC DNA]</scope>
    <source>
        <strain evidence="2 3">VP5</strain>
    </source>
</reference>
<dbReference type="PATRIC" id="fig|1280951.3.peg.602"/>
<dbReference type="AlphaFoldDB" id="A0A059FYL0"/>
<dbReference type="PIRSF" id="PIRSF032146">
    <property type="entry name" value="UCP032146"/>
    <property type="match status" value="1"/>
</dbReference>
<dbReference type="Proteomes" id="UP000025061">
    <property type="component" value="Unassembled WGS sequence"/>
</dbReference>
<proteinExistence type="inferred from homology"/>
<protein>
    <recommendedName>
        <fullName evidence="1">UPF0262 protein HHI_02982</fullName>
    </recommendedName>
</protein>
<comment type="similarity">
    <text evidence="1">Belongs to the UPF0262 family.</text>
</comment>
<dbReference type="OrthoDB" id="9798434at2"/>
<organism evidence="2 3">
    <name type="scientific">Hyphomonas hirschiana VP5</name>
    <dbReference type="NCBI Taxonomy" id="1280951"/>
    <lineage>
        <taxon>Bacteria</taxon>
        <taxon>Pseudomonadati</taxon>
        <taxon>Pseudomonadota</taxon>
        <taxon>Alphaproteobacteria</taxon>
        <taxon>Hyphomonadales</taxon>
        <taxon>Hyphomonadaceae</taxon>
        <taxon>Hyphomonas</taxon>
    </lineage>
</organism>
<comment type="caution">
    <text evidence="2">The sequence shown here is derived from an EMBL/GenBank/DDBJ whole genome shotgun (WGS) entry which is preliminary data.</text>
</comment>
<accession>A0A059FYL0</accession>
<dbReference type="HAMAP" id="MF_00678">
    <property type="entry name" value="UPF0262"/>
    <property type="match status" value="1"/>
</dbReference>
<dbReference type="Pfam" id="PF06793">
    <property type="entry name" value="UPF0262"/>
    <property type="match status" value="1"/>
</dbReference>